<proteinExistence type="predicted"/>
<protein>
    <submittedName>
        <fullName evidence="2">Uncharacterized protein</fullName>
    </submittedName>
</protein>
<sequence length="65" mass="6849">MTIFVSFVRQKKTTTTQDGQNESLMYRMSRPGTGKPAHHSINEGPVVAGSEAAAASPTKCAPGVD</sequence>
<organism evidence="2 3">
    <name type="scientific">Auritidibacter ignavus</name>
    <dbReference type="NCBI Taxonomy" id="678932"/>
    <lineage>
        <taxon>Bacteria</taxon>
        <taxon>Bacillati</taxon>
        <taxon>Actinomycetota</taxon>
        <taxon>Actinomycetes</taxon>
        <taxon>Micrococcales</taxon>
        <taxon>Micrococcaceae</taxon>
        <taxon>Auritidibacter</taxon>
    </lineage>
</organism>
<reference evidence="2 3" key="1">
    <citation type="submission" date="2023-03" db="EMBL/GenBank/DDBJ databases">
        <title>Complete genome sequences of several Auritidibacter ignavus strains isolated from ear infections.</title>
        <authorList>
            <person name="Baehr T."/>
            <person name="Baumhoegger A.M."/>
        </authorList>
    </citation>
    <scope>NUCLEOTIDE SEQUENCE [LARGE SCALE GENOMIC DNA]</scope>
    <source>
        <strain evidence="2 3">BABAE-6</strain>
    </source>
</reference>
<dbReference type="EMBL" id="CP122566">
    <property type="protein sequence ID" value="WGH94178.1"/>
    <property type="molecule type" value="Genomic_DNA"/>
</dbReference>
<evidence type="ECO:0000313" key="2">
    <source>
        <dbReference type="EMBL" id="WGH94178.1"/>
    </source>
</evidence>
<dbReference type="Proteomes" id="UP001224674">
    <property type="component" value="Chromosome"/>
</dbReference>
<dbReference type="RefSeq" id="WP_279675294.1">
    <property type="nucleotide sequence ID" value="NZ_CP122566.1"/>
</dbReference>
<accession>A0AAJ6ANS6</accession>
<evidence type="ECO:0000256" key="1">
    <source>
        <dbReference type="SAM" id="MobiDB-lite"/>
    </source>
</evidence>
<dbReference type="AlphaFoldDB" id="A0AAJ6ANS6"/>
<name>A0AAJ6ANS6_9MICC</name>
<keyword evidence="3" id="KW-1185">Reference proteome</keyword>
<gene>
    <name evidence="2" type="ORF">QDX21_05130</name>
</gene>
<evidence type="ECO:0000313" key="3">
    <source>
        <dbReference type="Proteomes" id="UP001224674"/>
    </source>
</evidence>
<feature type="compositionally biased region" description="Polar residues" evidence="1">
    <location>
        <begin position="13"/>
        <end position="23"/>
    </location>
</feature>
<feature type="region of interest" description="Disordered" evidence="1">
    <location>
        <begin position="13"/>
        <end position="65"/>
    </location>
</feature>